<dbReference type="PANTHER" id="PTHR43756">
    <property type="entry name" value="CHOLINE MONOOXYGENASE, CHLOROPLASTIC"/>
    <property type="match status" value="1"/>
</dbReference>
<dbReference type="EMBL" id="CT573213">
    <property type="protein sequence ID" value="CAJ63970.1"/>
    <property type="molecule type" value="Genomic_DNA"/>
</dbReference>
<feature type="domain" description="Rieske" evidence="7">
    <location>
        <begin position="62"/>
        <end position="169"/>
    </location>
</feature>
<evidence type="ECO:0000313" key="8">
    <source>
        <dbReference type="EMBL" id="CAJ63970.1"/>
    </source>
</evidence>
<protein>
    <submittedName>
        <fullName evidence="8">Ring hydroxylating dioxygenase alpha-subunit</fullName>
    </submittedName>
</protein>
<keyword evidence="5" id="KW-0408">Iron</keyword>
<keyword evidence="3" id="KW-0479">Metal-binding</keyword>
<accession>Q0REY2</accession>
<gene>
    <name evidence="8" type="ordered locus">FRAAL5337</name>
</gene>
<evidence type="ECO:0000256" key="4">
    <source>
        <dbReference type="ARBA" id="ARBA00023002"/>
    </source>
</evidence>
<dbReference type="SUPFAM" id="SSF55961">
    <property type="entry name" value="Bet v1-like"/>
    <property type="match status" value="1"/>
</dbReference>
<keyword evidence="8" id="KW-0223">Dioxygenase</keyword>
<organism evidence="8 9">
    <name type="scientific">Frankia alni (strain DSM 45986 / CECT 9034 / ACN14a)</name>
    <dbReference type="NCBI Taxonomy" id="326424"/>
    <lineage>
        <taxon>Bacteria</taxon>
        <taxon>Bacillati</taxon>
        <taxon>Actinomycetota</taxon>
        <taxon>Actinomycetes</taxon>
        <taxon>Frankiales</taxon>
        <taxon>Frankiaceae</taxon>
        <taxon>Frankia</taxon>
    </lineage>
</organism>
<dbReference type="InterPro" id="IPR017941">
    <property type="entry name" value="Rieske_2Fe-2S"/>
</dbReference>
<dbReference type="CDD" id="cd08887">
    <property type="entry name" value="RHO_alpha_C_3"/>
    <property type="match status" value="1"/>
</dbReference>
<evidence type="ECO:0000259" key="7">
    <source>
        <dbReference type="PROSITE" id="PS51296"/>
    </source>
</evidence>
<keyword evidence="4" id="KW-0560">Oxidoreductase</keyword>
<name>Q0REY2_FRAAA</name>
<dbReference type="GO" id="GO:0016705">
    <property type="term" value="F:oxidoreductase activity, acting on paired donors, with incorporation or reduction of molecular oxygen"/>
    <property type="evidence" value="ECO:0007669"/>
    <property type="project" value="UniProtKB-ARBA"/>
</dbReference>
<dbReference type="RefSeq" id="WP_011606424.1">
    <property type="nucleotide sequence ID" value="NC_008278.1"/>
</dbReference>
<dbReference type="KEGG" id="fal:FRAAL5337"/>
<dbReference type="GO" id="GO:0005506">
    <property type="term" value="F:iron ion binding"/>
    <property type="evidence" value="ECO:0007669"/>
    <property type="project" value="InterPro"/>
</dbReference>
<dbReference type="Gene3D" id="2.102.10.10">
    <property type="entry name" value="Rieske [2Fe-2S] iron-sulphur domain"/>
    <property type="match status" value="1"/>
</dbReference>
<dbReference type="Gene3D" id="3.90.380.10">
    <property type="entry name" value="Naphthalene 1,2-dioxygenase Alpha Subunit, Chain A, domain 1"/>
    <property type="match status" value="2"/>
</dbReference>
<dbReference type="GO" id="GO:0051537">
    <property type="term" value="F:2 iron, 2 sulfur cluster binding"/>
    <property type="evidence" value="ECO:0007669"/>
    <property type="project" value="UniProtKB-KW"/>
</dbReference>
<keyword evidence="2" id="KW-0001">2Fe-2S</keyword>
<evidence type="ECO:0000256" key="6">
    <source>
        <dbReference type="ARBA" id="ARBA00023014"/>
    </source>
</evidence>
<evidence type="ECO:0000256" key="1">
    <source>
        <dbReference type="ARBA" id="ARBA00001962"/>
    </source>
</evidence>
<dbReference type="InterPro" id="IPR036922">
    <property type="entry name" value="Rieske_2Fe-2S_sf"/>
</dbReference>
<keyword evidence="9" id="KW-1185">Reference proteome</keyword>
<dbReference type="AlphaFoldDB" id="Q0REY2"/>
<evidence type="ECO:0000313" key="9">
    <source>
        <dbReference type="Proteomes" id="UP000000657"/>
    </source>
</evidence>
<dbReference type="GO" id="GO:0051213">
    <property type="term" value="F:dioxygenase activity"/>
    <property type="evidence" value="ECO:0007669"/>
    <property type="project" value="UniProtKB-KW"/>
</dbReference>
<dbReference type="PRINTS" id="PR00090">
    <property type="entry name" value="RNGDIOXGNASE"/>
</dbReference>
<dbReference type="Pfam" id="PF00355">
    <property type="entry name" value="Rieske"/>
    <property type="match status" value="1"/>
</dbReference>
<dbReference type="PROSITE" id="PS51296">
    <property type="entry name" value="RIESKE"/>
    <property type="match status" value="1"/>
</dbReference>
<dbReference type="Proteomes" id="UP000000657">
    <property type="component" value="Chromosome"/>
</dbReference>
<dbReference type="eggNOG" id="COG4638">
    <property type="taxonomic scope" value="Bacteria"/>
</dbReference>
<comment type="cofactor">
    <cofactor evidence="1">
        <name>Fe cation</name>
        <dbReference type="ChEBI" id="CHEBI:24875"/>
    </cofactor>
</comment>
<sequence length="399" mass="44099">MSAASGRHPIDRNELIDLTRRALKIVTDKTTDMTPEERRQPAAVYTERERFDQERELVLNSPQLVGYRSELPNPGSYCTKTVMDVPVLLTRGSDGIVRAFQNVCAHRQAPVAQGCGEAERFVCPYHAWTYDNRGCFTGGPGREGFPATMAGGVRLTELPAAEHSGFLWVGLRPDAGPLDIGAHLGDLGPELESWNIGNWAPIGEKTLDFPINWKLALDTFAENYHFATVHKDTFALFTRSNCALFDSYGPHHRLVFPMRHIGDIADQPEESWEPLHNFVVIYALFPNIVLSCTVANGEVFRVYPGTGPGHSVTFHQNATPMDLSDEGNRKAADEIFEYAHATVRDEDYVLASDIQRTMATGVRPELVFGRNEPGLHHRHAALDAALGAAGQSIAEPLGR</sequence>
<keyword evidence="6" id="KW-0411">Iron-sulfur</keyword>
<reference evidence="8 9" key="1">
    <citation type="journal article" date="2007" name="Genome Res.">
        <title>Genome characteristics of facultatively symbiotic Frankia sp. strains reflect host range and host plant biogeography.</title>
        <authorList>
            <person name="Normand P."/>
            <person name="Lapierre P."/>
            <person name="Tisa L.S."/>
            <person name="Gogarten J.P."/>
            <person name="Alloisio N."/>
            <person name="Bagnarol E."/>
            <person name="Bassi C.A."/>
            <person name="Berry A.M."/>
            <person name="Bickhart D.M."/>
            <person name="Choisne N."/>
            <person name="Couloux A."/>
            <person name="Cournoyer B."/>
            <person name="Cruveiller S."/>
            <person name="Daubin V."/>
            <person name="Demange N."/>
            <person name="Francino M.P."/>
            <person name="Goltsman E."/>
            <person name="Huang Y."/>
            <person name="Kopp O.R."/>
            <person name="Labarre L."/>
            <person name="Lapidus A."/>
            <person name="Lavire C."/>
            <person name="Marechal J."/>
            <person name="Martinez M."/>
            <person name="Mastronunzio J.E."/>
            <person name="Mullin B.C."/>
            <person name="Niemann J."/>
            <person name="Pujic P."/>
            <person name="Rawnsley T."/>
            <person name="Rouy Z."/>
            <person name="Schenowitz C."/>
            <person name="Sellstedt A."/>
            <person name="Tavares F."/>
            <person name="Tomkins J.P."/>
            <person name="Vallenet D."/>
            <person name="Valverde C."/>
            <person name="Wall L.G."/>
            <person name="Wang Y."/>
            <person name="Medigue C."/>
            <person name="Benson D.R."/>
        </authorList>
    </citation>
    <scope>NUCLEOTIDE SEQUENCE [LARGE SCALE GENOMIC DNA]</scope>
    <source>
        <strain evidence="9">DSM 45986 / CECT 9034 / ACN14a</strain>
    </source>
</reference>
<dbReference type="InterPro" id="IPR015879">
    <property type="entry name" value="Ring_hydroxy_dOase_asu_C_dom"/>
</dbReference>
<dbReference type="InterPro" id="IPR001663">
    <property type="entry name" value="Rng_hydr_dOase-A"/>
</dbReference>
<evidence type="ECO:0000256" key="5">
    <source>
        <dbReference type="ARBA" id="ARBA00023004"/>
    </source>
</evidence>
<dbReference type="HOGENOM" id="CLU_026244_3_2_11"/>
<dbReference type="CDD" id="cd03469">
    <property type="entry name" value="Rieske_RO_Alpha_N"/>
    <property type="match status" value="1"/>
</dbReference>
<proteinExistence type="predicted"/>
<dbReference type="Pfam" id="PF00848">
    <property type="entry name" value="Ring_hydroxyl_A"/>
    <property type="match status" value="1"/>
</dbReference>
<dbReference type="GO" id="GO:0004497">
    <property type="term" value="F:monooxygenase activity"/>
    <property type="evidence" value="ECO:0007669"/>
    <property type="project" value="UniProtKB-ARBA"/>
</dbReference>
<dbReference type="STRING" id="326424.FRAAL5337"/>
<dbReference type="PANTHER" id="PTHR43756:SF5">
    <property type="entry name" value="CHOLINE MONOOXYGENASE, CHLOROPLASTIC"/>
    <property type="match status" value="1"/>
</dbReference>
<dbReference type="SUPFAM" id="SSF50022">
    <property type="entry name" value="ISP domain"/>
    <property type="match status" value="1"/>
</dbReference>
<evidence type="ECO:0000256" key="2">
    <source>
        <dbReference type="ARBA" id="ARBA00022714"/>
    </source>
</evidence>
<evidence type="ECO:0000256" key="3">
    <source>
        <dbReference type="ARBA" id="ARBA00022723"/>
    </source>
</evidence>